<feature type="transmembrane region" description="Helical" evidence="1">
    <location>
        <begin position="21"/>
        <end position="39"/>
    </location>
</feature>
<protein>
    <submittedName>
        <fullName evidence="2">Uncharacterized protein</fullName>
    </submittedName>
</protein>
<sequence>MMCRLYSRALKTTLFISDASFKEEFFCCSFFLLFFFLFFEVLTPFGSPSFPLIKDNKSSTERSSTCSSSTSTFFNLSRSFSSFLFFAYKRFKSLILGSAVIFLNGSSFSSWINRMCEK</sequence>
<proteinExistence type="predicted"/>
<keyword evidence="1" id="KW-0812">Transmembrane</keyword>
<feature type="transmembrane region" description="Helical" evidence="1">
    <location>
        <begin position="94"/>
        <end position="112"/>
    </location>
</feature>
<keyword evidence="3" id="KW-1185">Reference proteome</keyword>
<evidence type="ECO:0000313" key="2">
    <source>
        <dbReference type="EMBL" id="WVZ16508.1"/>
    </source>
</evidence>
<gene>
    <name evidence="2" type="ORF">V8G54_009490</name>
</gene>
<dbReference type="Proteomes" id="UP001374535">
    <property type="component" value="Chromosome 3"/>
</dbReference>
<dbReference type="EMBL" id="CP144698">
    <property type="protein sequence ID" value="WVZ16508.1"/>
    <property type="molecule type" value="Genomic_DNA"/>
</dbReference>
<evidence type="ECO:0000313" key="3">
    <source>
        <dbReference type="Proteomes" id="UP001374535"/>
    </source>
</evidence>
<keyword evidence="1" id="KW-1133">Transmembrane helix</keyword>
<evidence type="ECO:0000256" key="1">
    <source>
        <dbReference type="SAM" id="Phobius"/>
    </source>
</evidence>
<reference evidence="2 3" key="1">
    <citation type="journal article" date="2023" name="Life. Sci Alliance">
        <title>Evolutionary insights into 3D genome organization and epigenetic landscape of Vigna mungo.</title>
        <authorList>
            <person name="Junaid A."/>
            <person name="Singh B."/>
            <person name="Bhatia S."/>
        </authorList>
    </citation>
    <scope>NUCLEOTIDE SEQUENCE [LARGE SCALE GENOMIC DNA]</scope>
    <source>
        <strain evidence="2">Urdbean</strain>
    </source>
</reference>
<keyword evidence="1" id="KW-0472">Membrane</keyword>
<organism evidence="2 3">
    <name type="scientific">Vigna mungo</name>
    <name type="common">Black gram</name>
    <name type="synonym">Phaseolus mungo</name>
    <dbReference type="NCBI Taxonomy" id="3915"/>
    <lineage>
        <taxon>Eukaryota</taxon>
        <taxon>Viridiplantae</taxon>
        <taxon>Streptophyta</taxon>
        <taxon>Embryophyta</taxon>
        <taxon>Tracheophyta</taxon>
        <taxon>Spermatophyta</taxon>
        <taxon>Magnoliopsida</taxon>
        <taxon>eudicotyledons</taxon>
        <taxon>Gunneridae</taxon>
        <taxon>Pentapetalae</taxon>
        <taxon>rosids</taxon>
        <taxon>fabids</taxon>
        <taxon>Fabales</taxon>
        <taxon>Fabaceae</taxon>
        <taxon>Papilionoideae</taxon>
        <taxon>50 kb inversion clade</taxon>
        <taxon>NPAAA clade</taxon>
        <taxon>indigoferoid/millettioid clade</taxon>
        <taxon>Phaseoleae</taxon>
        <taxon>Vigna</taxon>
    </lineage>
</organism>
<name>A0AAQ3NY59_VIGMU</name>
<accession>A0AAQ3NY59</accession>
<dbReference type="AlphaFoldDB" id="A0AAQ3NY59"/>